<dbReference type="InterPro" id="IPR015421">
    <property type="entry name" value="PyrdxlP-dep_Trfase_major"/>
</dbReference>
<dbReference type="RefSeq" id="WP_196394915.1">
    <property type="nucleotide sequence ID" value="NZ_JADNYM010000001.1"/>
</dbReference>
<evidence type="ECO:0000256" key="3">
    <source>
        <dbReference type="ARBA" id="ARBA00022898"/>
    </source>
</evidence>
<dbReference type="PANTHER" id="PTHR43643:SF3">
    <property type="entry name" value="HISTIDINOL-PHOSPHATE AMINOTRANSFERASE"/>
    <property type="match status" value="1"/>
</dbReference>
<dbReference type="GO" id="GO:0004400">
    <property type="term" value="F:histidinol-phosphate transaminase activity"/>
    <property type="evidence" value="ECO:0007669"/>
    <property type="project" value="UniProtKB-EC"/>
</dbReference>
<feature type="domain" description="Aminotransferase class I/classII large" evidence="4">
    <location>
        <begin position="33"/>
        <end position="348"/>
    </location>
</feature>
<sequence length="366" mass="38137">MTGPAGPGGMPNILALDGYGTSRPPDVPLRYRLSSNENSYPPLRSVVEAISAAAATPNLYPPLVPYALTGRLAADSGVDPENVWVGAGSVAVLEQLIRGFAGPGDEVIFGWRSYEAYPIIIGAAGAVPVPVPLIGHDQDLAAMARRVGPRTRVVILCNPNNPTGTALSPGLLRTFVAGLPADCLLILDEAYREFVPARSAFDGTELLRSHANVAVLRTFSKAHGLAGMRVGYAISAPAIIDVLGRVALPFTVGRMAIAAASASLDQHTQIQAQVQETVRERDALIQLARGLGLPVSASAANFLWLSIGTDSGAFTERCAAASIGVRCFPLEGVRITVGSAQANAAVADVLNEYAGVLDLWTGVPDV</sequence>
<dbReference type="PANTHER" id="PTHR43643">
    <property type="entry name" value="HISTIDINOL-PHOSPHATE AMINOTRANSFERASE 2"/>
    <property type="match status" value="1"/>
</dbReference>
<dbReference type="CDD" id="cd00609">
    <property type="entry name" value="AAT_like"/>
    <property type="match status" value="1"/>
</dbReference>
<organism evidence="5 6">
    <name type="scientific">Arthrobacter terrae</name>
    <dbReference type="NCBI Taxonomy" id="2935737"/>
    <lineage>
        <taxon>Bacteria</taxon>
        <taxon>Bacillati</taxon>
        <taxon>Actinomycetota</taxon>
        <taxon>Actinomycetes</taxon>
        <taxon>Micrococcales</taxon>
        <taxon>Micrococcaceae</taxon>
        <taxon>Arthrobacter</taxon>
    </lineage>
</organism>
<dbReference type="AlphaFoldDB" id="A0A931CM45"/>
<proteinExistence type="predicted"/>
<evidence type="ECO:0000256" key="1">
    <source>
        <dbReference type="ARBA" id="ARBA00022576"/>
    </source>
</evidence>
<dbReference type="Proteomes" id="UP000655366">
    <property type="component" value="Unassembled WGS sequence"/>
</dbReference>
<protein>
    <submittedName>
        <fullName evidence="5">Histidinol-phosphate transaminase</fullName>
        <ecNumber evidence="5">2.6.1.9</ecNumber>
    </submittedName>
</protein>
<evidence type="ECO:0000259" key="4">
    <source>
        <dbReference type="Pfam" id="PF00155"/>
    </source>
</evidence>
<keyword evidence="3" id="KW-0663">Pyridoxal phosphate</keyword>
<dbReference type="InterPro" id="IPR015424">
    <property type="entry name" value="PyrdxlP-dep_Trfase"/>
</dbReference>
<gene>
    <name evidence="5" type="ORF">IV500_00775</name>
</gene>
<evidence type="ECO:0000313" key="6">
    <source>
        <dbReference type="Proteomes" id="UP000655366"/>
    </source>
</evidence>
<keyword evidence="1 5" id="KW-0032">Aminotransferase</keyword>
<dbReference type="EC" id="2.6.1.9" evidence="5"/>
<comment type="caution">
    <text evidence="5">The sequence shown here is derived from an EMBL/GenBank/DDBJ whole genome shotgun (WGS) entry which is preliminary data.</text>
</comment>
<dbReference type="GO" id="GO:0030170">
    <property type="term" value="F:pyridoxal phosphate binding"/>
    <property type="evidence" value="ECO:0007669"/>
    <property type="project" value="InterPro"/>
</dbReference>
<dbReference type="InterPro" id="IPR015422">
    <property type="entry name" value="PyrdxlP-dep_Trfase_small"/>
</dbReference>
<dbReference type="InterPro" id="IPR004839">
    <property type="entry name" value="Aminotransferase_I/II_large"/>
</dbReference>
<accession>A0A931CM45</accession>
<dbReference type="Pfam" id="PF00155">
    <property type="entry name" value="Aminotran_1_2"/>
    <property type="match status" value="1"/>
</dbReference>
<reference evidence="5 6" key="1">
    <citation type="submission" date="2020-11" db="EMBL/GenBank/DDBJ databases">
        <title>Arthrobacter antarcticus sp. nov., isolated from Antarctic Soil.</title>
        <authorList>
            <person name="Li J."/>
        </authorList>
    </citation>
    <scope>NUCLEOTIDE SEQUENCE [LARGE SCALE GENOMIC DNA]</scope>
    <source>
        <strain evidence="5 6">Z1-20</strain>
    </source>
</reference>
<name>A0A931CM45_9MICC</name>
<dbReference type="InterPro" id="IPR024892">
    <property type="entry name" value="ArAT"/>
</dbReference>
<evidence type="ECO:0000313" key="5">
    <source>
        <dbReference type="EMBL" id="MBG0737974.1"/>
    </source>
</evidence>
<keyword evidence="2 5" id="KW-0808">Transferase</keyword>
<dbReference type="InterPro" id="IPR050106">
    <property type="entry name" value="HistidinolP_aminotransfase"/>
</dbReference>
<dbReference type="Gene3D" id="3.90.1150.10">
    <property type="entry name" value="Aspartate Aminotransferase, domain 1"/>
    <property type="match status" value="1"/>
</dbReference>
<dbReference type="SUPFAM" id="SSF53383">
    <property type="entry name" value="PLP-dependent transferases"/>
    <property type="match status" value="1"/>
</dbReference>
<dbReference type="EMBL" id="JADNYM010000001">
    <property type="protein sequence ID" value="MBG0737974.1"/>
    <property type="molecule type" value="Genomic_DNA"/>
</dbReference>
<evidence type="ECO:0000256" key="2">
    <source>
        <dbReference type="ARBA" id="ARBA00022679"/>
    </source>
</evidence>
<dbReference type="Gene3D" id="3.40.640.10">
    <property type="entry name" value="Type I PLP-dependent aspartate aminotransferase-like (Major domain)"/>
    <property type="match status" value="1"/>
</dbReference>
<keyword evidence="6" id="KW-1185">Reference proteome</keyword>
<dbReference type="NCBIfam" id="NF002878">
    <property type="entry name" value="PRK03321.1"/>
    <property type="match status" value="1"/>
</dbReference>